<keyword evidence="4" id="KW-1185">Reference proteome</keyword>
<dbReference type="AlphaFoldDB" id="A0A1R3KKI9"/>
<accession>A0A1R3KKI9</accession>
<feature type="compositionally biased region" description="Polar residues" evidence="1">
    <location>
        <begin position="75"/>
        <end position="89"/>
    </location>
</feature>
<organism evidence="3 4">
    <name type="scientific">Corchorus olitorius</name>
    <dbReference type="NCBI Taxonomy" id="93759"/>
    <lineage>
        <taxon>Eukaryota</taxon>
        <taxon>Viridiplantae</taxon>
        <taxon>Streptophyta</taxon>
        <taxon>Embryophyta</taxon>
        <taxon>Tracheophyta</taxon>
        <taxon>Spermatophyta</taxon>
        <taxon>Magnoliopsida</taxon>
        <taxon>eudicotyledons</taxon>
        <taxon>Gunneridae</taxon>
        <taxon>Pentapetalae</taxon>
        <taxon>rosids</taxon>
        <taxon>malvids</taxon>
        <taxon>Malvales</taxon>
        <taxon>Malvaceae</taxon>
        <taxon>Grewioideae</taxon>
        <taxon>Apeibeae</taxon>
        <taxon>Corchorus</taxon>
    </lineage>
</organism>
<sequence length="140" mass="16243">MKLTITININSFLFFLAIKLPAPSLLSPTNHQKFPHHSHHLESPQRKYFRSSLKPKFHQKTRLDLPNPDLALVSQEPTSKPSKYVQTDPSLHRPDPRIRPFDEAYFQISSSFPSVLPSDRRIFESDFLNYLIPNSYVPNS</sequence>
<evidence type="ECO:0000313" key="3">
    <source>
        <dbReference type="EMBL" id="OMP07606.1"/>
    </source>
</evidence>
<gene>
    <name evidence="3" type="ORF">COLO4_07194</name>
</gene>
<name>A0A1R3KKI9_9ROSI</name>
<proteinExistence type="predicted"/>
<feature type="region of interest" description="Disordered" evidence="1">
    <location>
        <begin position="71"/>
        <end position="98"/>
    </location>
</feature>
<protein>
    <submittedName>
        <fullName evidence="3">Pentatricopeptide repeat-containing protein</fullName>
    </submittedName>
</protein>
<comment type="caution">
    <text evidence="3">The sequence shown here is derived from an EMBL/GenBank/DDBJ whole genome shotgun (WGS) entry which is preliminary data.</text>
</comment>
<feature type="chain" id="PRO_5012232771" evidence="2">
    <location>
        <begin position="27"/>
        <end position="140"/>
    </location>
</feature>
<evidence type="ECO:0000256" key="2">
    <source>
        <dbReference type="SAM" id="SignalP"/>
    </source>
</evidence>
<reference evidence="4" key="1">
    <citation type="submission" date="2013-09" db="EMBL/GenBank/DDBJ databases">
        <title>Corchorus olitorius genome sequencing.</title>
        <authorList>
            <person name="Alam M."/>
            <person name="Haque M.S."/>
            <person name="Islam M.S."/>
            <person name="Emdad E.M."/>
            <person name="Islam M.M."/>
            <person name="Ahmed B."/>
            <person name="Halim A."/>
            <person name="Hossen Q.M.M."/>
            <person name="Hossain M.Z."/>
            <person name="Ahmed R."/>
            <person name="Khan M.M."/>
            <person name="Islam R."/>
            <person name="Rashid M.M."/>
            <person name="Khan S.A."/>
            <person name="Rahman M.S."/>
            <person name="Alam M."/>
            <person name="Yahiya A.S."/>
            <person name="Khan M.S."/>
            <person name="Azam M.S."/>
            <person name="Haque T."/>
            <person name="Lashkar M.Z.H."/>
            <person name="Akhand A.I."/>
            <person name="Morshed G."/>
            <person name="Roy S."/>
            <person name="Uddin K.S."/>
            <person name="Rabeya T."/>
            <person name="Hossain A.S."/>
            <person name="Chowdhury A."/>
            <person name="Snigdha A.R."/>
            <person name="Mortoza M.S."/>
            <person name="Matin S.A."/>
            <person name="Hoque S.M.E."/>
            <person name="Islam M.K."/>
            <person name="Roy D.K."/>
            <person name="Haider R."/>
            <person name="Moosa M.M."/>
            <person name="Elias S.M."/>
            <person name="Hasan A.M."/>
            <person name="Jahan S."/>
            <person name="Shafiuddin M."/>
            <person name="Mahmood N."/>
            <person name="Shommy N.S."/>
        </authorList>
    </citation>
    <scope>NUCLEOTIDE SEQUENCE [LARGE SCALE GENOMIC DNA]</scope>
    <source>
        <strain evidence="4">cv. O-4</strain>
    </source>
</reference>
<evidence type="ECO:0000313" key="4">
    <source>
        <dbReference type="Proteomes" id="UP000187203"/>
    </source>
</evidence>
<evidence type="ECO:0000256" key="1">
    <source>
        <dbReference type="SAM" id="MobiDB-lite"/>
    </source>
</evidence>
<keyword evidence="2" id="KW-0732">Signal</keyword>
<dbReference type="EMBL" id="AWUE01013144">
    <property type="protein sequence ID" value="OMP07606.1"/>
    <property type="molecule type" value="Genomic_DNA"/>
</dbReference>
<feature type="signal peptide" evidence="2">
    <location>
        <begin position="1"/>
        <end position="26"/>
    </location>
</feature>
<dbReference type="Proteomes" id="UP000187203">
    <property type="component" value="Unassembled WGS sequence"/>
</dbReference>